<proteinExistence type="predicted"/>
<protein>
    <submittedName>
        <fullName evidence="2">Uncharacterized protein</fullName>
    </submittedName>
</protein>
<feature type="compositionally biased region" description="Polar residues" evidence="1">
    <location>
        <begin position="47"/>
        <end position="76"/>
    </location>
</feature>
<feature type="non-terminal residue" evidence="2">
    <location>
        <position position="146"/>
    </location>
</feature>
<dbReference type="Proteomes" id="UP001140094">
    <property type="component" value="Unassembled WGS sequence"/>
</dbReference>
<organism evidence="2 3">
    <name type="scientific">Coemansia guatemalensis</name>
    <dbReference type="NCBI Taxonomy" id="2761395"/>
    <lineage>
        <taxon>Eukaryota</taxon>
        <taxon>Fungi</taxon>
        <taxon>Fungi incertae sedis</taxon>
        <taxon>Zoopagomycota</taxon>
        <taxon>Kickxellomycotina</taxon>
        <taxon>Kickxellomycetes</taxon>
        <taxon>Kickxellales</taxon>
        <taxon>Kickxellaceae</taxon>
        <taxon>Coemansia</taxon>
    </lineage>
</organism>
<keyword evidence="3" id="KW-1185">Reference proteome</keyword>
<gene>
    <name evidence="2" type="ORF">H4R20_005987</name>
</gene>
<dbReference type="AlphaFoldDB" id="A0A9W8HPD5"/>
<evidence type="ECO:0000313" key="3">
    <source>
        <dbReference type="Proteomes" id="UP001140094"/>
    </source>
</evidence>
<comment type="caution">
    <text evidence="2">The sequence shown here is derived from an EMBL/GenBank/DDBJ whole genome shotgun (WGS) entry which is preliminary data.</text>
</comment>
<name>A0A9W8HPD5_9FUNG</name>
<evidence type="ECO:0000313" key="2">
    <source>
        <dbReference type="EMBL" id="KAJ2795124.1"/>
    </source>
</evidence>
<dbReference type="OrthoDB" id="10479219at2759"/>
<sequence>MPTPAASNSSKSPAPKSKVRKNSKKSTQSSVPWDPSDDALLRERRTNNGSLSLSLPSTQASSTGSLRPMTTLSTDAASPGLSNDVAALWSTNPSSPQTADTVALMQQMPLTAPNLPAALDISAMYSAPIDFPLTAPVHSAMVPTQM</sequence>
<evidence type="ECO:0000256" key="1">
    <source>
        <dbReference type="SAM" id="MobiDB-lite"/>
    </source>
</evidence>
<feature type="region of interest" description="Disordered" evidence="1">
    <location>
        <begin position="1"/>
        <end position="81"/>
    </location>
</feature>
<dbReference type="EMBL" id="JANBUO010002293">
    <property type="protein sequence ID" value="KAJ2795124.1"/>
    <property type="molecule type" value="Genomic_DNA"/>
</dbReference>
<reference evidence="2" key="1">
    <citation type="submission" date="2022-07" db="EMBL/GenBank/DDBJ databases">
        <title>Phylogenomic reconstructions and comparative analyses of Kickxellomycotina fungi.</title>
        <authorList>
            <person name="Reynolds N.K."/>
            <person name="Stajich J.E."/>
            <person name="Barry K."/>
            <person name="Grigoriev I.V."/>
            <person name="Crous P."/>
            <person name="Smith M.E."/>
        </authorList>
    </citation>
    <scope>NUCLEOTIDE SEQUENCE</scope>
    <source>
        <strain evidence="2">NRRL 1565</strain>
    </source>
</reference>
<accession>A0A9W8HPD5</accession>
<feature type="compositionally biased region" description="Low complexity" evidence="1">
    <location>
        <begin position="1"/>
        <end position="16"/>
    </location>
</feature>